<dbReference type="EMBL" id="MZ028627">
    <property type="protein sequence ID" value="QWS68204.1"/>
    <property type="molecule type" value="Genomic_DNA"/>
</dbReference>
<accession>A0A8F2IF84</accession>
<protein>
    <submittedName>
        <fullName evidence="2">DnaQ-like DNA polymerase III subunit</fullName>
    </submittedName>
</protein>
<organism evidence="2 3">
    <name type="scientific">Gordonia phage VanLee</name>
    <dbReference type="NCBI Taxonomy" id="2845816"/>
    <lineage>
        <taxon>Viruses</taxon>
        <taxon>Duplodnaviria</taxon>
        <taxon>Heunggongvirae</taxon>
        <taxon>Uroviricota</taxon>
        <taxon>Caudoviricetes</taxon>
        <taxon>Kruegerviridae</taxon>
        <taxon>Vanleevirus</taxon>
        <taxon>Vanleevirus vanlee</taxon>
    </lineage>
</organism>
<name>A0A8F2IF84_9CAUD</name>
<dbReference type="KEGG" id="vg:80020499"/>
<dbReference type="InterPro" id="IPR012337">
    <property type="entry name" value="RNaseH-like_sf"/>
</dbReference>
<dbReference type="Gene3D" id="3.30.420.10">
    <property type="entry name" value="Ribonuclease H-like superfamily/Ribonuclease H"/>
    <property type="match status" value="1"/>
</dbReference>
<dbReference type="InterPro" id="IPR036397">
    <property type="entry name" value="RNaseH_sf"/>
</dbReference>
<dbReference type="Pfam" id="PF16473">
    <property type="entry name" value="Rv2179c-like"/>
    <property type="match status" value="1"/>
</dbReference>
<dbReference type="GeneID" id="80020499"/>
<evidence type="ECO:0000313" key="2">
    <source>
        <dbReference type="EMBL" id="QWS68204.1"/>
    </source>
</evidence>
<proteinExistence type="predicted"/>
<dbReference type="RefSeq" id="YP_010755828.1">
    <property type="nucleotide sequence ID" value="NC_073474.1"/>
</dbReference>
<gene>
    <name evidence="2" type="primary">87</name>
    <name evidence="2" type="ORF">SEA_VANLEE_87</name>
</gene>
<feature type="domain" description="3'-5' exoribonuclease Rv2179c-like" evidence="1">
    <location>
        <begin position="77"/>
        <end position="163"/>
    </location>
</feature>
<dbReference type="SUPFAM" id="SSF53098">
    <property type="entry name" value="Ribonuclease H-like"/>
    <property type="match status" value="1"/>
</dbReference>
<dbReference type="GO" id="GO:0003676">
    <property type="term" value="F:nucleic acid binding"/>
    <property type="evidence" value="ECO:0007669"/>
    <property type="project" value="InterPro"/>
</dbReference>
<dbReference type="InterPro" id="IPR033390">
    <property type="entry name" value="Rv2179c-like"/>
</dbReference>
<dbReference type="Proteomes" id="UP000683422">
    <property type="component" value="Segment"/>
</dbReference>
<sequence length="173" mass="19992">MRYWYDTEFLEDGSTIELISIGIVAEDGREFYAVNADMRVVRIKRDPWLLKNVWPHLPTHSPGDGWIPETLDRGHPDVKPKAQIATEVRDFLCARTAAELWAWYGAYDHVVLAQLFGRMIDLPHGIPMWTNDLRQEVRRLGDPELPEQPAGLHNALADARHLKARYDHLFGQR</sequence>
<keyword evidence="3" id="KW-1185">Reference proteome</keyword>
<reference evidence="2" key="1">
    <citation type="submission" date="2021-04" db="EMBL/GenBank/DDBJ databases">
        <authorList>
            <person name="Barnhill K.B."/>
            <person name="Biggs A.M."/>
            <person name="Bland J."/>
            <person name="Choudhary H.M."/>
            <person name="Crogan R.E."/>
            <person name="Finocchiaro A.B."/>
            <person name="Franco V."/>
            <person name="Fuller T.A."/>
            <person name="Hanwacker C.G."/>
            <person name="Howard Z.E."/>
            <person name="Iqbal M."/>
            <person name="Mathew A.M."/>
            <person name="Miller S."/>
            <person name="Padhye S."/>
            <person name="Rainey E."/>
            <person name="Rodriguez A."/>
            <person name="Stewart E."/>
            <person name="Otero L.A."/>
            <person name="Chase M.A."/>
            <person name="Pollenz R.S."/>
            <person name="Garlena R.A."/>
            <person name="Russell D.A."/>
            <person name="Jacobs-Sera D."/>
            <person name="Hatfull G.F."/>
        </authorList>
    </citation>
    <scope>NUCLEOTIDE SEQUENCE</scope>
</reference>
<evidence type="ECO:0000259" key="1">
    <source>
        <dbReference type="Pfam" id="PF16473"/>
    </source>
</evidence>
<evidence type="ECO:0000313" key="3">
    <source>
        <dbReference type="Proteomes" id="UP000683422"/>
    </source>
</evidence>